<gene>
    <name evidence="7 9" type="primary">flhA</name>
    <name evidence="9" type="ORF">KL86APRO_11454</name>
</gene>
<keyword evidence="7" id="KW-1005">Bacterial flagellum biogenesis</keyword>
<evidence type="ECO:0000256" key="2">
    <source>
        <dbReference type="ARBA" id="ARBA00008835"/>
    </source>
</evidence>
<dbReference type="GO" id="GO:0044780">
    <property type="term" value="P:bacterial-type flagellum assembly"/>
    <property type="evidence" value="ECO:0007669"/>
    <property type="project" value="InterPro"/>
</dbReference>
<evidence type="ECO:0000313" key="9">
    <source>
        <dbReference type="EMBL" id="SBW01565.1"/>
    </source>
</evidence>
<evidence type="ECO:0000256" key="8">
    <source>
        <dbReference type="SAM" id="MobiDB-lite"/>
    </source>
</evidence>
<feature type="transmembrane region" description="Helical" evidence="7">
    <location>
        <begin position="47"/>
        <end position="65"/>
    </location>
</feature>
<sequence>MAERDDSGLPAPAPAPQAAESGGGPRLGAFGAQMMHRLGLASKRGDLGFALGVVLILVVLILPLPSWLLDISLAISITFSVLVLMVAIFIEKPVEFSSFPLVLLIGTLMRLSLNLASTRLILSEGHLGTDAAGKVIEAFGGFIMGGNFVIGVIVFIILVIVNFVVITKGSGRIAEVSARFTLDALPGKQMAIDADLSAGLIDEAEARKRRSELTEESSFFGAMDGASKFVRGDAIAGLLITGINVIAGMIIGMAQNDLTFAKAADTYTRLTVGDGLVSQIPALIVSVAAGIMVSKGGLTESTDKALFQQMGNMPKALGLSSGLAVALALLPGTPMFPFLLIGVASGAGAYYIGRNQRLVEEAAAAEVAKAERTPAQAPEEPISSALKIDNIRLELGYGLLTLINENGNYRLTDQIRALRRALATEMGFVMPSVRIQDNMQLAANQYVIHVKEVEAGHGDLRPNMLLVMDPRGDEITVPGEKTLEPTFGLPAKWVDVGHREEAMFRGYTVVDPPTVITTHLTEVVREAMADLLSYTETQKLLDELDKDHQKLVAEVIPTQITVSGMQRVLQNLLTERVSIRDLPTILEGVSEACAHTRNITLITEHVRSRLARQLCDAYADASGVVPLVTLSPAWEQAFADTIIGQGDDRQLAMPPSQLQEFITRVRQAFEGFARQGETPVLLTSPSVRPFVRSIVERFRPVTVIMSQNEIHPKAKIRTLGQI</sequence>
<dbReference type="PROSITE" id="PS00994">
    <property type="entry name" value="FHIPEP"/>
    <property type="match status" value="1"/>
</dbReference>
<comment type="similarity">
    <text evidence="2 7">Belongs to the FHIPEP (flagella/HR/invasion proteins export pore) family.</text>
</comment>
<dbReference type="PRINTS" id="PR00949">
    <property type="entry name" value="TYPE3IMAPROT"/>
</dbReference>
<comment type="function">
    <text evidence="7">Required for formation of the rod structure of the flagellar apparatus. Together with FliI and FliH, may constitute the export apparatus of flagellin.</text>
</comment>
<comment type="caution">
    <text evidence="7">Lacks conserved residue(s) required for the propagation of feature annotation.</text>
</comment>
<comment type="subcellular location">
    <subcellularLocation>
        <location evidence="1 7">Cell membrane</location>
        <topology evidence="1 7">Multi-pass membrane protein</topology>
    </subcellularLocation>
</comment>
<accession>A0A212JQH1</accession>
<keyword evidence="9" id="KW-0969">Cilium</keyword>
<dbReference type="InterPro" id="IPR042193">
    <property type="entry name" value="FHIPEP_3"/>
</dbReference>
<keyword evidence="7" id="KW-1006">Bacterial flagellum protein export</keyword>
<evidence type="ECO:0000256" key="4">
    <source>
        <dbReference type="ARBA" id="ARBA00022692"/>
    </source>
</evidence>
<dbReference type="PANTHER" id="PTHR30161">
    <property type="entry name" value="FLAGELLAR EXPORT PROTEIN, MEMBRANE FLHA SUBUNIT-RELATED"/>
    <property type="match status" value="1"/>
</dbReference>
<protein>
    <recommendedName>
        <fullName evidence="7">Flagellar biosynthesis protein FlhA</fullName>
    </recommendedName>
</protein>
<keyword evidence="7" id="KW-0653">Protein transport</keyword>
<dbReference type="GO" id="GO:0009306">
    <property type="term" value="P:protein secretion"/>
    <property type="evidence" value="ECO:0007669"/>
    <property type="project" value="InterPro"/>
</dbReference>
<dbReference type="Gene3D" id="1.10.8.540">
    <property type="entry name" value="FHIPEP family, domain 3"/>
    <property type="match status" value="1"/>
</dbReference>
<dbReference type="Gene3D" id="3.40.30.60">
    <property type="entry name" value="FHIPEP family, domain 1"/>
    <property type="match status" value="1"/>
</dbReference>
<dbReference type="GO" id="GO:0005886">
    <property type="term" value="C:plasma membrane"/>
    <property type="evidence" value="ECO:0007669"/>
    <property type="project" value="UniProtKB-SubCell"/>
</dbReference>
<evidence type="ECO:0000256" key="5">
    <source>
        <dbReference type="ARBA" id="ARBA00022989"/>
    </source>
</evidence>
<proteinExistence type="inferred from homology"/>
<dbReference type="PANTHER" id="PTHR30161:SF1">
    <property type="entry name" value="FLAGELLAR BIOSYNTHESIS PROTEIN FLHA-RELATED"/>
    <property type="match status" value="1"/>
</dbReference>
<feature type="transmembrane region" description="Helical" evidence="7">
    <location>
        <begin position="71"/>
        <end position="90"/>
    </location>
</feature>
<evidence type="ECO:0000256" key="7">
    <source>
        <dbReference type="RuleBase" id="RU364093"/>
    </source>
</evidence>
<dbReference type="EMBL" id="FLUO01000001">
    <property type="protein sequence ID" value="SBW01565.1"/>
    <property type="molecule type" value="Genomic_DNA"/>
</dbReference>
<dbReference type="NCBIfam" id="TIGR01398">
    <property type="entry name" value="FlhA"/>
    <property type="match status" value="1"/>
</dbReference>
<dbReference type="Gene3D" id="3.40.50.12790">
    <property type="entry name" value="FHIPEP family, domain 4"/>
    <property type="match status" value="1"/>
</dbReference>
<dbReference type="InterPro" id="IPR006301">
    <property type="entry name" value="FlhA"/>
</dbReference>
<keyword evidence="4 7" id="KW-0812">Transmembrane</keyword>
<dbReference type="PIRSF" id="PIRSF005419">
    <property type="entry name" value="FlhA"/>
    <property type="match status" value="1"/>
</dbReference>
<feature type="transmembrane region" description="Helical" evidence="7">
    <location>
        <begin position="234"/>
        <end position="255"/>
    </location>
</feature>
<dbReference type="InterPro" id="IPR001712">
    <property type="entry name" value="T3SS_FHIPEP"/>
</dbReference>
<keyword evidence="7" id="KW-0813">Transport</keyword>
<feature type="transmembrane region" description="Helical" evidence="7">
    <location>
        <begin position="142"/>
        <end position="165"/>
    </location>
</feature>
<reference evidence="9" key="1">
    <citation type="submission" date="2016-04" db="EMBL/GenBank/DDBJ databases">
        <authorList>
            <person name="Evans L.H."/>
            <person name="Alamgir A."/>
            <person name="Owens N."/>
            <person name="Weber N.D."/>
            <person name="Virtaneva K."/>
            <person name="Barbian K."/>
            <person name="Babar A."/>
            <person name="Rosenke K."/>
        </authorList>
    </citation>
    <scope>NUCLEOTIDE SEQUENCE</scope>
    <source>
        <strain evidence="9">86</strain>
    </source>
</reference>
<keyword evidence="9" id="KW-0966">Cell projection</keyword>
<organism evidence="9">
    <name type="scientific">uncultured Alphaproteobacteria bacterium</name>
    <dbReference type="NCBI Taxonomy" id="91750"/>
    <lineage>
        <taxon>Bacteria</taxon>
        <taxon>Pseudomonadati</taxon>
        <taxon>Pseudomonadota</taxon>
        <taxon>Alphaproteobacteria</taxon>
        <taxon>environmental samples</taxon>
    </lineage>
</organism>
<feature type="transmembrane region" description="Helical" evidence="7">
    <location>
        <begin position="313"/>
        <end position="330"/>
    </location>
</feature>
<evidence type="ECO:0000256" key="6">
    <source>
        <dbReference type="ARBA" id="ARBA00023136"/>
    </source>
</evidence>
<dbReference type="AlphaFoldDB" id="A0A212JQH1"/>
<dbReference type="InterPro" id="IPR042196">
    <property type="entry name" value="FHIPEP_4"/>
</dbReference>
<keyword evidence="6 7" id="KW-0472">Membrane</keyword>
<dbReference type="InterPro" id="IPR042194">
    <property type="entry name" value="FHIPEP_1"/>
</dbReference>
<keyword evidence="5 7" id="KW-1133">Transmembrane helix</keyword>
<keyword evidence="9" id="KW-0282">Flagellum</keyword>
<evidence type="ECO:0000256" key="1">
    <source>
        <dbReference type="ARBA" id="ARBA00004651"/>
    </source>
</evidence>
<dbReference type="Pfam" id="PF00771">
    <property type="entry name" value="FHIPEP"/>
    <property type="match status" value="1"/>
</dbReference>
<dbReference type="InterPro" id="IPR025505">
    <property type="entry name" value="FHIPEP_CS"/>
</dbReference>
<name>A0A212JQH1_9PROT</name>
<feature type="region of interest" description="Disordered" evidence="8">
    <location>
        <begin position="1"/>
        <end position="22"/>
    </location>
</feature>
<evidence type="ECO:0000256" key="3">
    <source>
        <dbReference type="ARBA" id="ARBA00022475"/>
    </source>
</evidence>
<feature type="transmembrane region" description="Helical" evidence="7">
    <location>
        <begin position="275"/>
        <end position="293"/>
    </location>
</feature>
<keyword evidence="3 7" id="KW-1003">Cell membrane</keyword>